<dbReference type="EMBL" id="ABDC03010717">
    <property type="status" value="NOT_ANNOTATED_CDS"/>
    <property type="molecule type" value="Genomic_DNA"/>
</dbReference>
<protein>
    <submittedName>
        <fullName evidence="2">Coiled-coil domain containing 195</fullName>
    </submittedName>
</protein>
<keyword evidence="3" id="KW-1185">Reference proteome</keyword>
<dbReference type="Ensembl" id="ENSMICT00000070075.1">
    <property type="protein sequence ID" value="ENSMICP00000047700.1"/>
    <property type="gene ID" value="ENSMICG00000043514.1"/>
</dbReference>
<reference evidence="2" key="1">
    <citation type="submission" date="2016-12" db="EMBL/GenBank/DDBJ databases">
        <title>Mouse lemur reference genome and diversity panel.</title>
        <authorList>
            <person name="Harris R."/>
            <person name="Larsen P."/>
            <person name="Liu Y."/>
            <person name="Hughes D.S."/>
            <person name="Murali S."/>
            <person name="Raveendran M."/>
            <person name="Korchina V."/>
            <person name="Wang M."/>
            <person name="Jhangiani S."/>
            <person name="Bandaranaike D."/>
            <person name="Bellair M."/>
            <person name="Blankenburg K."/>
            <person name="Chao H."/>
            <person name="Dahdouli M."/>
            <person name="Dinh H."/>
            <person name="Doddapaneni H."/>
            <person name="English A."/>
            <person name="Firestine M."/>
            <person name="Gnanaolivu R."/>
            <person name="Gross S."/>
            <person name="Hernandez B."/>
            <person name="Javaid M."/>
            <person name="Jayaseelan J."/>
            <person name="Jones J."/>
            <person name="Khan Z."/>
            <person name="Kovar C."/>
            <person name="Kurapati P."/>
            <person name="Le B."/>
            <person name="Lee S."/>
            <person name="Li M."/>
            <person name="Mathew T."/>
            <person name="Narasimhan A."/>
            <person name="Ngo D."/>
            <person name="Nguyen L."/>
            <person name="Okwuonu G."/>
            <person name="Ongeri F."/>
            <person name="Osuji N."/>
            <person name="Pu L.-L."/>
            <person name="Puazo M."/>
            <person name="Quiroz J."/>
            <person name="Raj R."/>
            <person name="Rajbhandari K."/>
            <person name="Reid J.G."/>
            <person name="Santibanez J."/>
            <person name="Sexton D."/>
            <person name="Skinner E."/>
            <person name="Vee V."/>
            <person name="Weissenberger G."/>
            <person name="Wu Y."/>
            <person name="Xin Y."/>
            <person name="Han Y."/>
            <person name="Campbell C."/>
            <person name="Brown A."/>
            <person name="Sullivan B."/>
            <person name="Shelton J."/>
            <person name="Brown S."/>
            <person name="Dudchenko O."/>
            <person name="Machol I."/>
            <person name="Durand N."/>
            <person name="Shamim M."/>
            <person name="Lieberman A."/>
            <person name="Muzny D.M."/>
            <person name="Richards S."/>
            <person name="Yoder A."/>
            <person name="Worley K.C."/>
            <person name="Rogers J."/>
            <person name="Gibbs R.A."/>
        </authorList>
    </citation>
    <scope>NUCLEOTIDE SEQUENCE [LARGE SCALE GENOMIC DNA]</scope>
</reference>
<proteinExistence type="predicted"/>
<evidence type="ECO:0000256" key="1">
    <source>
        <dbReference type="SAM" id="MobiDB-lite"/>
    </source>
</evidence>
<dbReference type="AlphaFoldDB" id="A0A8C5Y814"/>
<accession>A0A8C5Y814</accession>
<evidence type="ECO:0000313" key="3">
    <source>
        <dbReference type="Proteomes" id="UP000694394"/>
    </source>
</evidence>
<name>A0A8C5Y814_MICMU</name>
<sequence length="203" mass="21852">MEAPNIQLLRVIQEMQAEINTLEKENQALRLKLTSSNQRALGSGGESGDEREEEAPGHCPATLPGAISTDSAASAVQEQQGNIMIVRRYSISSSVHSPAVNDPWKAGKRHPNSRILEAQGTLKSLACSPIKKQDNENELFAADSVASSSASQRASPEHVFGCSDKIKTVSFLLPKDVSSYSKISSSLKYSPTQTTNQLSIIAE</sequence>
<feature type="region of interest" description="Disordered" evidence="1">
    <location>
        <begin position="32"/>
        <end position="59"/>
    </location>
</feature>
<gene>
    <name evidence="2" type="primary">CCDC195</name>
</gene>
<dbReference type="GeneTree" id="ENSGT00850000133636"/>
<evidence type="ECO:0000313" key="2">
    <source>
        <dbReference type="Ensembl" id="ENSMICP00000047700.1"/>
    </source>
</evidence>
<dbReference type="Proteomes" id="UP000694394">
    <property type="component" value="Chromosome 8"/>
</dbReference>
<organism evidence="2 3">
    <name type="scientific">Microcebus murinus</name>
    <name type="common">Gray mouse lemur</name>
    <name type="synonym">Lemur murinus</name>
    <dbReference type="NCBI Taxonomy" id="30608"/>
    <lineage>
        <taxon>Eukaryota</taxon>
        <taxon>Metazoa</taxon>
        <taxon>Chordata</taxon>
        <taxon>Craniata</taxon>
        <taxon>Vertebrata</taxon>
        <taxon>Euteleostomi</taxon>
        <taxon>Mammalia</taxon>
        <taxon>Eutheria</taxon>
        <taxon>Euarchontoglires</taxon>
        <taxon>Primates</taxon>
        <taxon>Strepsirrhini</taxon>
        <taxon>Lemuriformes</taxon>
        <taxon>Cheirogaleidae</taxon>
        <taxon>Microcebus</taxon>
    </lineage>
</organism>
<reference evidence="2" key="2">
    <citation type="submission" date="2025-08" db="UniProtKB">
        <authorList>
            <consortium name="Ensembl"/>
        </authorList>
    </citation>
    <scope>IDENTIFICATION</scope>
</reference>
<reference evidence="2" key="3">
    <citation type="submission" date="2025-09" db="UniProtKB">
        <authorList>
            <consortium name="Ensembl"/>
        </authorList>
    </citation>
    <scope>IDENTIFICATION</scope>
</reference>